<gene>
    <name evidence="8" type="ORF">VSR73_18020</name>
</gene>
<organism evidence="8 9">
    <name type="scientific">Paraburkholderia ferrariae</name>
    <dbReference type="NCBI Taxonomy" id="386056"/>
    <lineage>
        <taxon>Bacteria</taxon>
        <taxon>Pseudomonadati</taxon>
        <taxon>Pseudomonadota</taxon>
        <taxon>Betaproteobacteria</taxon>
        <taxon>Burkholderiales</taxon>
        <taxon>Burkholderiaceae</taxon>
        <taxon>Paraburkholderia</taxon>
    </lineage>
</organism>
<dbReference type="InterPro" id="IPR007267">
    <property type="entry name" value="GtrA_DPMS_TM"/>
</dbReference>
<evidence type="ECO:0000256" key="3">
    <source>
        <dbReference type="ARBA" id="ARBA00022692"/>
    </source>
</evidence>
<keyword evidence="9" id="KW-1185">Reference proteome</keyword>
<keyword evidence="3 6" id="KW-0812">Transmembrane</keyword>
<evidence type="ECO:0000256" key="1">
    <source>
        <dbReference type="ARBA" id="ARBA00004141"/>
    </source>
</evidence>
<keyword evidence="5 6" id="KW-0472">Membrane</keyword>
<comment type="caution">
    <text evidence="8">The sequence shown here is derived from an EMBL/GenBank/DDBJ whole genome shotgun (WGS) entry which is preliminary data.</text>
</comment>
<protein>
    <submittedName>
        <fullName evidence="8">GtrA family protein</fullName>
    </submittedName>
</protein>
<feature type="domain" description="GtrA/DPMS transmembrane" evidence="7">
    <location>
        <begin position="82"/>
        <end position="200"/>
    </location>
</feature>
<feature type="transmembrane region" description="Helical" evidence="6">
    <location>
        <begin position="151"/>
        <end position="172"/>
    </location>
</feature>
<dbReference type="PANTHER" id="PTHR38459:SF1">
    <property type="entry name" value="PROPHAGE BACTOPRENOL-LINKED GLUCOSE TRANSLOCASE HOMOLOG"/>
    <property type="match status" value="1"/>
</dbReference>
<evidence type="ECO:0000256" key="4">
    <source>
        <dbReference type="ARBA" id="ARBA00022989"/>
    </source>
</evidence>
<name>A0ABU9RSC1_9BURK</name>
<evidence type="ECO:0000256" key="2">
    <source>
        <dbReference type="ARBA" id="ARBA00009399"/>
    </source>
</evidence>
<dbReference type="Pfam" id="PF04138">
    <property type="entry name" value="GtrA_DPMS_TM"/>
    <property type="match status" value="1"/>
</dbReference>
<evidence type="ECO:0000256" key="5">
    <source>
        <dbReference type="ARBA" id="ARBA00023136"/>
    </source>
</evidence>
<dbReference type="PANTHER" id="PTHR38459">
    <property type="entry name" value="PROPHAGE BACTOPRENOL-LINKED GLUCOSE TRANSLOCASE HOMOLOG"/>
    <property type="match status" value="1"/>
</dbReference>
<accession>A0ABU9RSC1</accession>
<evidence type="ECO:0000256" key="6">
    <source>
        <dbReference type="SAM" id="Phobius"/>
    </source>
</evidence>
<sequence>MTFAMRLIRETLIAILGGGIATYRAQLPPSAFAPNSTVCDLPTASLRSELFAFAIQCLLFNWGMGMQTRRQSAHHFARMFARYIGVGGAAFLIDLSVFLLLVRGFGLSAQASQAISRTVGAIAGLGGHRYFSFAQRHQAGTVRHLSGIETFSYGILTVFGITFSPFVLQFIISHITNTLVLAKIFNECIMVCINFIAMRAIFLKKT</sequence>
<comment type="similarity">
    <text evidence="2">Belongs to the GtrA family.</text>
</comment>
<comment type="subcellular location">
    <subcellularLocation>
        <location evidence="1">Membrane</location>
        <topology evidence="1">Multi-pass membrane protein</topology>
    </subcellularLocation>
</comment>
<feature type="transmembrane region" description="Helical" evidence="6">
    <location>
        <begin position="184"/>
        <end position="202"/>
    </location>
</feature>
<dbReference type="Proteomes" id="UP001489897">
    <property type="component" value="Unassembled WGS sequence"/>
</dbReference>
<dbReference type="EMBL" id="JAYMRV010000005">
    <property type="protein sequence ID" value="MEM5422959.1"/>
    <property type="molecule type" value="Genomic_DNA"/>
</dbReference>
<dbReference type="RefSeq" id="WP_342947774.1">
    <property type="nucleotide sequence ID" value="NZ_JAYMRV010000005.1"/>
</dbReference>
<dbReference type="InterPro" id="IPR051401">
    <property type="entry name" value="GtrA_CellWall_Glycosyl"/>
</dbReference>
<feature type="transmembrane region" description="Helical" evidence="6">
    <location>
        <begin position="80"/>
        <end position="102"/>
    </location>
</feature>
<evidence type="ECO:0000313" key="8">
    <source>
        <dbReference type="EMBL" id="MEM5422959.1"/>
    </source>
</evidence>
<keyword evidence="4 6" id="KW-1133">Transmembrane helix</keyword>
<evidence type="ECO:0000313" key="9">
    <source>
        <dbReference type="Proteomes" id="UP001489897"/>
    </source>
</evidence>
<proteinExistence type="inferred from homology"/>
<evidence type="ECO:0000259" key="7">
    <source>
        <dbReference type="Pfam" id="PF04138"/>
    </source>
</evidence>
<reference evidence="8 9" key="1">
    <citation type="submission" date="2024-01" db="EMBL/GenBank/DDBJ databases">
        <title>The diversity of rhizobia nodulating Mimosa spp. in eleven states of Brazil covering several biomes is determined by host plant, location, and edaphic factors.</title>
        <authorList>
            <person name="Rouws L."/>
            <person name="Barauna A."/>
            <person name="Beukes C."/>
            <person name="De Faria S.M."/>
            <person name="Gross E."/>
            <person name="Dos Reis Junior F.B."/>
            <person name="Simon M."/>
            <person name="Maluk M."/>
            <person name="Odee D.W."/>
            <person name="Kenicer G."/>
            <person name="Young J.P.W."/>
            <person name="Reis V.M."/>
            <person name="Zilli J."/>
            <person name="James E.K."/>
        </authorList>
    </citation>
    <scope>NUCLEOTIDE SEQUENCE [LARGE SCALE GENOMIC DNA]</scope>
    <source>
        <strain evidence="8 9">JPY167</strain>
    </source>
</reference>